<name>A0A0C9SEP7_CONTD</name>
<dbReference type="EMBL" id="GCJM01000031">
    <property type="protein sequence ID" value="JAG92847.1"/>
    <property type="molecule type" value="Transcribed_RNA"/>
</dbReference>
<proteinExistence type="predicted"/>
<evidence type="ECO:0000313" key="2">
    <source>
        <dbReference type="EMBL" id="JAG92847.1"/>
    </source>
</evidence>
<dbReference type="Gene3D" id="1.20.90.10">
    <property type="entry name" value="Phospholipase A2 domain"/>
    <property type="match status" value="1"/>
</dbReference>
<feature type="chain" id="PRO_5002203094" evidence="1">
    <location>
        <begin position="22"/>
        <end position="179"/>
    </location>
</feature>
<organism evidence="2">
    <name type="scientific">Conus tribblei</name>
    <name type="common">Tribble's cone</name>
    <name type="synonym">Splinoconus tribblei</name>
    <dbReference type="NCBI Taxonomy" id="101761"/>
    <lineage>
        <taxon>Eukaryota</taxon>
        <taxon>Metazoa</taxon>
        <taxon>Spiralia</taxon>
        <taxon>Lophotrochozoa</taxon>
        <taxon>Mollusca</taxon>
        <taxon>Gastropoda</taxon>
        <taxon>Caenogastropoda</taxon>
        <taxon>Neogastropoda</taxon>
        <taxon>Conoidea</taxon>
        <taxon>Conidae</taxon>
        <taxon>Conus</taxon>
        <taxon>Splinoconus</taxon>
    </lineage>
</organism>
<dbReference type="GO" id="GO:0006644">
    <property type="term" value="P:phospholipid metabolic process"/>
    <property type="evidence" value="ECO:0007669"/>
    <property type="project" value="InterPro"/>
</dbReference>
<protein>
    <submittedName>
        <fullName evidence="2">Ctr_129_N conopeptide</fullName>
    </submittedName>
</protein>
<feature type="signal peptide" evidence="1">
    <location>
        <begin position="1"/>
        <end position="21"/>
    </location>
</feature>
<reference evidence="2" key="1">
    <citation type="journal article" date="2015" name="Mar. Biotechnol.">
        <title>High conopeptide diversity in Conus tribblei revealed through analysis of venom duct transcriptome using two high-throughput sequencing platforms.</title>
        <authorList>
            <person name="Barghi N."/>
            <person name="Concepcion G.P."/>
            <person name="Olivera B.M."/>
            <person name="Lluisma A.O."/>
        </authorList>
    </citation>
    <scope>NUCLEOTIDE SEQUENCE</scope>
    <source>
        <tissue evidence="2">Venom duct</tissue>
    </source>
</reference>
<sequence>MKMMESALWILAALALPRIAAQDSRTTELCKINSNGCSVPFDWVPCQEHFRPACDIHDNCYFCGEHFNLSRLNCDDAFLSDMTALCADGTDEEGNCPANRKRREASSATSLRQLQLLRKLRRPTNLMNLDQSQVQSIFMNCVEWAQSYYDTVRGWGEPNFSDPADATYCPDYEECMPEV</sequence>
<evidence type="ECO:0000256" key="1">
    <source>
        <dbReference type="SAM" id="SignalP"/>
    </source>
</evidence>
<accession>A0A0C9SEP7</accession>
<dbReference type="AlphaFoldDB" id="A0A0C9SEP7"/>
<dbReference type="InterPro" id="IPR036444">
    <property type="entry name" value="PLipase_A2_dom_sf"/>
</dbReference>
<keyword evidence="1" id="KW-0732">Signal</keyword>
<dbReference type="GO" id="GO:0004623">
    <property type="term" value="F:phospholipase A2 activity"/>
    <property type="evidence" value="ECO:0007669"/>
    <property type="project" value="InterPro"/>
</dbReference>
<dbReference type="GO" id="GO:0050482">
    <property type="term" value="P:arachidonate secretion"/>
    <property type="evidence" value="ECO:0007669"/>
    <property type="project" value="InterPro"/>
</dbReference>
<dbReference type="SUPFAM" id="SSF48619">
    <property type="entry name" value="Phospholipase A2, PLA2"/>
    <property type="match status" value="1"/>
</dbReference>